<sequence length="1663" mass="177110">MPLAVRRARLAGSSSKLEGALKRKASASASALLPKQKKATDLQFSEEQSVSDKESGVIDSDDIADDQLVPDDIVNTIKTALAKLGIDPKQLELLDRVSHLLAAMEDSGPIGLGPMPPIEPAVASLIVPPDEALGPDPKPLCVSFLLFLVRIAVIFKDCKFCSADSEDGTPRPSGHGGGVANVFKSYFKNRKINIDVYSSFEVQLMRIDIGGPVLCALVFRPPKFNKDFIEQFSAFLADTVSRCDRLLILGDFNIHLCCPSKPLVNEFLFLIESLNLSQFVSAPTHNLGHTLDLVLSLGVPITNLSVIDAAFSDYLPIVFEFDYDSPTPTCPKTVSYSRLIQSSTARLFSEHYLANCIDPVCFDKLSTEEMVEVFTNSCSISIDSVAPLKLKKAKDESCIQPWLNAHTRVLRQQCRKAERKWKKDKLQVSYECLMLAELVGKVKTSSCESDVIPTRLFKEVFVALSPACYESGRRRSRLFVTHGLSHYTPDYTPHQPLHFTPSNQRQYKYPGLPFPCFCPFGTLACLTTLLPSPLRITFAAVSTLACYMDCSSPCCPNTCLPLFDPACLTMSMSRPFNKSMQMDPLVSRLVPTVTEYSATKGSSSFSPGHSADMDFDFTLFRIKQGQRSLNQYIREFLALANYSTLPDCTIIEIFCDGVNEPLKARLRREGPRSSLVAFMNFAFMCVGSPCTVGVAEEERDNADMVAANPSRRLAVTPDRDPTNTFAAWIAREMAAVQERAQAMAATAVPVHKMAAARARSQDGGDGGVCSQDGGGNRAPQVRAIAPISSHVTAIFPEPSTVKMAATPEPLHRMAAVSKPLLKMAVIPEPVHKMAAIPKSVHKMAALQQPAHMMAHVLDSPLIAVWAAKMELRRVTAAVPAKTSQDTASFPVSSQASPRPNQAKAALPEPSQIAGASSESSQAPAATPRSSQASKSGQAFKSDQASKSGPATGSGQDTVAVLHESSQYTAVLYESSQHTAVPHESRQVTAVHHELSQEPSQVTAVVPEPSHVTAVIPELSHVTAVVPETSQAKADLHEPSQVTADLRESSPVSKSCFNAASASSQASASNQASESGQANTVIPESSKFTAAASESSQSSKSRNVRAVVSESSKVSTDIPESSKVTAGLREPRQVTTELHKPSLVSLTHPEPGLVSSDRSEPSHVSSDRPEPGHVSSDHPEPYQASFDGPESSHAPSDYPKSSHISFDLPRPRPIGIASALGPPQPPAAALPLMAIAIWCVWAAHCAPEATPAHKSAPEVTSVHKPAPEATTAHKSPPEPPSGHKPAPEPPSGHKPAPELPSGHRPAPELPSVGEAAPIPPEVSASAVDPPLEVPDRDAASCSAPEGRCASCSAPEGCCASCSAPEGRCASCSAPEGRCASCSAPEGCCASCSAFCSALEGCSTFSPYSVCLLCPCSPQVPDRDADSGSALEGSSVACSASGSALEGFCSAPEGSCSASGSAPEGSYYASGSALEGSGASCPASGSTLEGSCASCSASGTALEGSCASCSASGSALEGFQLHPGGLLLCRSCLNHRVLRRDLVLQPLPCLAPAPPLPWTVVLLERLEAALWGGAMLRIWSVSCGPLTTRRRSRLFVTHGLSHYTPDYTPHQPLHFTPSNQRQYKYPGLPVTLCRPFTDYVRRCIDPRLLYGLFFTLLSKYLFAVV</sequence>
<dbReference type="Gene3D" id="3.60.10.10">
    <property type="entry name" value="Endonuclease/exonuclease/phosphatase"/>
    <property type="match status" value="1"/>
</dbReference>
<feature type="compositionally biased region" description="Pro residues" evidence="1">
    <location>
        <begin position="1276"/>
        <end position="1291"/>
    </location>
</feature>
<accession>A0ABQ8LKD4</accession>
<feature type="compositionally biased region" description="Polar residues" evidence="1">
    <location>
        <begin position="1108"/>
        <end position="1123"/>
    </location>
</feature>
<dbReference type="PANTHER" id="PTHR46670">
    <property type="entry name" value="ENDO/EXONUCLEASE/PHOSPHATASE DOMAIN-CONTAINING PROTEIN"/>
    <property type="match status" value="1"/>
</dbReference>
<evidence type="ECO:0000313" key="3">
    <source>
        <dbReference type="Proteomes" id="UP000830375"/>
    </source>
</evidence>
<feature type="compositionally biased region" description="Polar residues" evidence="1">
    <location>
        <begin position="881"/>
        <end position="899"/>
    </location>
</feature>
<feature type="region of interest" description="Disordered" evidence="1">
    <location>
        <begin position="27"/>
        <end position="57"/>
    </location>
</feature>
<dbReference type="SUPFAM" id="SSF56219">
    <property type="entry name" value="DNase I-like"/>
    <property type="match status" value="1"/>
</dbReference>
<comment type="caution">
    <text evidence="2">The sequence shown here is derived from an EMBL/GenBank/DDBJ whole genome shotgun (WGS) entry which is preliminary data.</text>
</comment>
<feature type="region of interest" description="Disordered" evidence="1">
    <location>
        <begin position="879"/>
        <end position="955"/>
    </location>
</feature>
<feature type="compositionally biased region" description="Polar residues" evidence="1">
    <location>
        <begin position="913"/>
        <end position="955"/>
    </location>
</feature>
<dbReference type="PANTHER" id="PTHR46670:SF3">
    <property type="entry name" value="ENDONUCLEASE_EXONUCLEASE_PHOSPHATASE DOMAIN-CONTAINING PROTEIN"/>
    <property type="match status" value="1"/>
</dbReference>
<dbReference type="InterPro" id="IPR036691">
    <property type="entry name" value="Endo/exonu/phosph_ase_sf"/>
</dbReference>
<reference evidence="2 3" key="1">
    <citation type="submission" date="2022-01" db="EMBL/GenBank/DDBJ databases">
        <title>A high-quality chromosome-level genome assembly of rohu carp, Labeo rohita.</title>
        <authorList>
            <person name="Arick M.A. II"/>
            <person name="Hsu C.-Y."/>
            <person name="Magbanua Z."/>
            <person name="Pechanova O."/>
            <person name="Grover C."/>
            <person name="Miller E."/>
            <person name="Thrash A."/>
            <person name="Ezzel L."/>
            <person name="Alam S."/>
            <person name="Benzie J."/>
            <person name="Hamilton M."/>
            <person name="Karsi A."/>
            <person name="Lawrence M.L."/>
            <person name="Peterson D.G."/>
        </authorList>
    </citation>
    <scope>NUCLEOTIDE SEQUENCE [LARGE SCALE GENOMIC DNA]</scope>
    <source>
        <strain evidence="3">BAU-BD-2019</strain>
        <tissue evidence="2">Blood</tissue>
    </source>
</reference>
<feature type="compositionally biased region" description="Basic and acidic residues" evidence="1">
    <location>
        <begin position="1128"/>
        <end position="1139"/>
    </location>
</feature>
<proteinExistence type="predicted"/>
<evidence type="ECO:0000256" key="1">
    <source>
        <dbReference type="SAM" id="MobiDB-lite"/>
    </source>
</evidence>
<dbReference type="EMBL" id="JACTAM010000021">
    <property type="protein sequence ID" value="KAI2651126.1"/>
    <property type="molecule type" value="Genomic_DNA"/>
</dbReference>
<organism evidence="2 3">
    <name type="scientific">Labeo rohita</name>
    <name type="common">Indian major carp</name>
    <name type="synonym">Cyprinus rohita</name>
    <dbReference type="NCBI Taxonomy" id="84645"/>
    <lineage>
        <taxon>Eukaryota</taxon>
        <taxon>Metazoa</taxon>
        <taxon>Chordata</taxon>
        <taxon>Craniata</taxon>
        <taxon>Vertebrata</taxon>
        <taxon>Euteleostomi</taxon>
        <taxon>Actinopterygii</taxon>
        <taxon>Neopterygii</taxon>
        <taxon>Teleostei</taxon>
        <taxon>Ostariophysi</taxon>
        <taxon>Cypriniformes</taxon>
        <taxon>Cyprinidae</taxon>
        <taxon>Labeoninae</taxon>
        <taxon>Labeonini</taxon>
        <taxon>Labeo</taxon>
    </lineage>
</organism>
<feature type="region of interest" description="Disordered" evidence="1">
    <location>
        <begin position="1029"/>
        <end position="1048"/>
    </location>
</feature>
<feature type="compositionally biased region" description="Low complexity" evidence="1">
    <location>
        <begin position="1089"/>
        <end position="1100"/>
    </location>
</feature>
<feature type="compositionally biased region" description="Gly residues" evidence="1">
    <location>
        <begin position="763"/>
        <end position="776"/>
    </location>
</feature>
<keyword evidence="3" id="KW-1185">Reference proteome</keyword>
<evidence type="ECO:0000313" key="2">
    <source>
        <dbReference type="EMBL" id="KAI2651126.1"/>
    </source>
</evidence>
<name>A0ABQ8LKD4_LABRO</name>
<feature type="region of interest" description="Disordered" evidence="1">
    <location>
        <begin position="1253"/>
        <end position="1337"/>
    </location>
</feature>
<dbReference type="Proteomes" id="UP000830375">
    <property type="component" value="Unassembled WGS sequence"/>
</dbReference>
<feature type="region of interest" description="Disordered" evidence="1">
    <location>
        <begin position="1088"/>
        <end position="1208"/>
    </location>
</feature>
<protein>
    <submittedName>
        <fullName evidence="2">Uncharacterized protein</fullName>
    </submittedName>
</protein>
<gene>
    <name evidence="2" type="ORF">H4Q32_019149</name>
</gene>
<feature type="compositionally biased region" description="Basic and acidic residues" evidence="1">
    <location>
        <begin position="1156"/>
        <end position="1179"/>
    </location>
</feature>
<feature type="region of interest" description="Disordered" evidence="1">
    <location>
        <begin position="756"/>
        <end position="779"/>
    </location>
</feature>